<dbReference type="AlphaFoldDB" id="A0A5C5FKQ4"/>
<dbReference type="OrthoDB" id="1045822at2759"/>
<protein>
    <submittedName>
        <fullName evidence="2">PLAC8 family-domain-containing protein</fullName>
    </submittedName>
</protein>
<organism evidence="2 3">
    <name type="scientific">Rhodotorula diobovata</name>
    <dbReference type="NCBI Taxonomy" id="5288"/>
    <lineage>
        <taxon>Eukaryota</taxon>
        <taxon>Fungi</taxon>
        <taxon>Dikarya</taxon>
        <taxon>Basidiomycota</taxon>
        <taxon>Pucciniomycotina</taxon>
        <taxon>Microbotryomycetes</taxon>
        <taxon>Sporidiobolales</taxon>
        <taxon>Sporidiobolaceae</taxon>
        <taxon>Rhodotorula</taxon>
    </lineage>
</organism>
<dbReference type="Proteomes" id="UP000311382">
    <property type="component" value="Unassembled WGS sequence"/>
</dbReference>
<keyword evidence="3" id="KW-1185">Reference proteome</keyword>
<evidence type="ECO:0000313" key="3">
    <source>
        <dbReference type="Proteomes" id="UP000311382"/>
    </source>
</evidence>
<accession>A0A5C5FKQ4</accession>
<evidence type="ECO:0000256" key="1">
    <source>
        <dbReference type="SAM" id="MobiDB-lite"/>
    </source>
</evidence>
<evidence type="ECO:0000313" key="2">
    <source>
        <dbReference type="EMBL" id="TNY17377.1"/>
    </source>
</evidence>
<dbReference type="Pfam" id="PF04749">
    <property type="entry name" value="PLAC8"/>
    <property type="match status" value="1"/>
</dbReference>
<sequence length="193" mass="21229">MSMPSSHEKSAPVHPAPVYQQPQAAPMMTHEAPPAHNAGAPGHERDWSTGLCACKNDCGGFCLAFWCPCIAYGQYKSRFDSLRFTGRPLPKEQVEGCGSAGVLYLTIHCLAGVGWILDFMARGDLRKRYGIKGSAFGDCCTACWCMPCTQRQHHRELLVEEEQQWQAMQSGGGPPQMHAYPPQMQGPPQTYGQ</sequence>
<dbReference type="InterPro" id="IPR006461">
    <property type="entry name" value="PLAC_motif_containing"/>
</dbReference>
<dbReference type="PANTHER" id="PTHR15907">
    <property type="entry name" value="DUF614 FAMILY PROTEIN-RELATED"/>
    <property type="match status" value="1"/>
</dbReference>
<proteinExistence type="predicted"/>
<name>A0A5C5FKQ4_9BASI</name>
<reference evidence="2 3" key="1">
    <citation type="submission" date="2019-03" db="EMBL/GenBank/DDBJ databases">
        <title>Rhodosporidium diobovatum UCD-FST 08-225 genome sequencing, assembly, and annotation.</title>
        <authorList>
            <person name="Fakankun I.U."/>
            <person name="Fristensky B."/>
            <person name="Levin D.B."/>
        </authorList>
    </citation>
    <scope>NUCLEOTIDE SEQUENCE [LARGE SCALE GENOMIC DNA]</scope>
    <source>
        <strain evidence="2 3">UCD-FST 08-225</strain>
    </source>
</reference>
<comment type="caution">
    <text evidence="2">The sequence shown here is derived from an EMBL/GenBank/DDBJ whole genome shotgun (WGS) entry which is preliminary data.</text>
</comment>
<dbReference type="EMBL" id="SOZI01000210">
    <property type="protein sequence ID" value="TNY17377.1"/>
    <property type="molecule type" value="Genomic_DNA"/>
</dbReference>
<dbReference type="NCBIfam" id="TIGR01571">
    <property type="entry name" value="A_thal_Cys_rich"/>
    <property type="match status" value="1"/>
</dbReference>
<dbReference type="STRING" id="5288.A0A5C5FKQ4"/>
<gene>
    <name evidence="2" type="ORF">DMC30DRAFT_406007</name>
</gene>
<feature type="region of interest" description="Disordered" evidence="1">
    <location>
        <begin position="164"/>
        <end position="193"/>
    </location>
</feature>